<dbReference type="OrthoDB" id="2972168at2759"/>
<protein>
    <submittedName>
        <fullName evidence="1">Uncharacterized protein</fullName>
    </submittedName>
</protein>
<gene>
    <name evidence="1" type="ORF">CVT26_010663</name>
</gene>
<keyword evidence="2" id="KW-1185">Reference proteome</keyword>
<sequence>MAHAHPIGRPGHDPFVDCFVPLYLLCASIVEGSQSPHIRLSEERHRLHNQAPGLEDVPGAWRASSRRVFLLAQGAWKAYKRPSISSSEFPSRICNYPSIPAHQYIKQMDSFTTVSVPTSEVPTSQETGGSGGNAYCVVSRTDSIPTNEETGGSGGNAYCVVA</sequence>
<evidence type="ECO:0000313" key="1">
    <source>
        <dbReference type="EMBL" id="PPQ66003.1"/>
    </source>
</evidence>
<dbReference type="AlphaFoldDB" id="A0A409VIC6"/>
<comment type="caution">
    <text evidence="1">The sequence shown here is derived from an EMBL/GenBank/DDBJ whole genome shotgun (WGS) entry which is preliminary data.</text>
</comment>
<evidence type="ECO:0000313" key="2">
    <source>
        <dbReference type="Proteomes" id="UP000284706"/>
    </source>
</evidence>
<reference evidence="1 2" key="1">
    <citation type="journal article" date="2018" name="Evol. Lett.">
        <title>Horizontal gene cluster transfer increased hallucinogenic mushroom diversity.</title>
        <authorList>
            <person name="Reynolds H.T."/>
            <person name="Vijayakumar V."/>
            <person name="Gluck-Thaler E."/>
            <person name="Korotkin H.B."/>
            <person name="Matheny P.B."/>
            <person name="Slot J.C."/>
        </authorList>
    </citation>
    <scope>NUCLEOTIDE SEQUENCE [LARGE SCALE GENOMIC DNA]</scope>
    <source>
        <strain evidence="1 2">SRW20</strain>
    </source>
</reference>
<proteinExistence type="predicted"/>
<name>A0A409VIC6_9AGAR</name>
<accession>A0A409VIC6</accession>
<dbReference type="EMBL" id="NHYE01005641">
    <property type="protein sequence ID" value="PPQ66003.1"/>
    <property type="molecule type" value="Genomic_DNA"/>
</dbReference>
<organism evidence="1 2">
    <name type="scientific">Gymnopilus dilepis</name>
    <dbReference type="NCBI Taxonomy" id="231916"/>
    <lineage>
        <taxon>Eukaryota</taxon>
        <taxon>Fungi</taxon>
        <taxon>Dikarya</taxon>
        <taxon>Basidiomycota</taxon>
        <taxon>Agaricomycotina</taxon>
        <taxon>Agaricomycetes</taxon>
        <taxon>Agaricomycetidae</taxon>
        <taxon>Agaricales</taxon>
        <taxon>Agaricineae</taxon>
        <taxon>Hymenogastraceae</taxon>
        <taxon>Gymnopilus</taxon>
    </lineage>
</organism>
<dbReference type="InParanoid" id="A0A409VIC6"/>
<dbReference type="Proteomes" id="UP000284706">
    <property type="component" value="Unassembled WGS sequence"/>
</dbReference>